<gene>
    <name evidence="7" type="ORF">GCM10025770_24820</name>
</gene>
<keyword evidence="8" id="KW-1185">Reference proteome</keyword>
<dbReference type="InterPro" id="IPR000014">
    <property type="entry name" value="PAS"/>
</dbReference>
<evidence type="ECO:0000259" key="6">
    <source>
        <dbReference type="PROSITE" id="PS50113"/>
    </source>
</evidence>
<dbReference type="InterPro" id="IPR036890">
    <property type="entry name" value="HATPase_C_sf"/>
</dbReference>
<evidence type="ECO:0000259" key="5">
    <source>
        <dbReference type="PROSITE" id="PS50112"/>
    </source>
</evidence>
<evidence type="ECO:0000256" key="1">
    <source>
        <dbReference type="ARBA" id="ARBA00022679"/>
    </source>
</evidence>
<proteinExistence type="predicted"/>
<dbReference type="CDD" id="cd00130">
    <property type="entry name" value="PAS"/>
    <property type="match status" value="1"/>
</dbReference>
<evidence type="ECO:0000256" key="3">
    <source>
        <dbReference type="ARBA" id="ARBA00023012"/>
    </source>
</evidence>
<dbReference type="Pfam" id="PF02518">
    <property type="entry name" value="HATPase_c"/>
    <property type="match status" value="1"/>
</dbReference>
<accession>A0ABP9QT75</accession>
<dbReference type="SUPFAM" id="SSF55785">
    <property type="entry name" value="PYP-like sensor domain (PAS domain)"/>
    <property type="match status" value="1"/>
</dbReference>
<dbReference type="Pfam" id="PF13426">
    <property type="entry name" value="PAS_9"/>
    <property type="match status" value="1"/>
</dbReference>
<dbReference type="PANTHER" id="PTHR24421">
    <property type="entry name" value="NITRATE/NITRITE SENSOR PROTEIN NARX-RELATED"/>
    <property type="match status" value="1"/>
</dbReference>
<feature type="domain" description="PAC" evidence="6">
    <location>
        <begin position="93"/>
        <end position="148"/>
    </location>
</feature>
<dbReference type="SMART" id="SM00091">
    <property type="entry name" value="PAS"/>
    <property type="match status" value="1"/>
</dbReference>
<dbReference type="Gene3D" id="3.30.450.20">
    <property type="entry name" value="PAS domain"/>
    <property type="match status" value="1"/>
</dbReference>
<evidence type="ECO:0000313" key="7">
    <source>
        <dbReference type="EMBL" id="GAA5166954.1"/>
    </source>
</evidence>
<sequence>MFANLHALSHHHAWRRQLELLLESTGEGIYGIDLHGRCIFINKAGADLLGYSPDEVLGRNMHYLMHHSHADAQLMPVHECRIFKAYQEGRGVRVDDEVLWRRDGSSFPAEYASYPIRDNSGDNDKVVGAVVTFNDITERRATQAALQRAHDELERRVAERTAELSEATARLQASHDALQRLSAHMNVVREEERRHIARDIHDELGATLTALQLEMNWLRGRIDDTALRGKIDEMLDMSRAGMGAVRRILNDLRPGVLDHLGLWAALESLLTDFQQRSKLRCQLDCEDYVERCRLGREAETAVYRIVQEVLTNISRHARADHVRLAAFAVGRDLQLEVADDGCGMRVPAQPTSFGLLGMQERARAIGGELAIHSEPDAGTTVRLLIRGAFSA</sequence>
<keyword evidence="3" id="KW-0902">Two-component regulatory system</keyword>
<comment type="caution">
    <text evidence="7">The sequence shown here is derived from an EMBL/GenBank/DDBJ whole genome shotgun (WGS) entry which is preliminary data.</text>
</comment>
<dbReference type="Gene3D" id="3.30.565.10">
    <property type="entry name" value="Histidine kinase-like ATPase, C-terminal domain"/>
    <property type="match status" value="1"/>
</dbReference>
<dbReference type="Proteomes" id="UP001500547">
    <property type="component" value="Unassembled WGS sequence"/>
</dbReference>
<dbReference type="PROSITE" id="PS50113">
    <property type="entry name" value="PAC"/>
    <property type="match status" value="1"/>
</dbReference>
<feature type="domain" description="PAS" evidence="5">
    <location>
        <begin position="14"/>
        <end position="71"/>
    </location>
</feature>
<protein>
    <recommendedName>
        <fullName evidence="9">PAS domain S-box protein</fullName>
    </recommendedName>
</protein>
<dbReference type="CDD" id="cd16917">
    <property type="entry name" value="HATPase_UhpB-NarQ-NarX-like"/>
    <property type="match status" value="1"/>
</dbReference>
<evidence type="ECO:0000313" key="8">
    <source>
        <dbReference type="Proteomes" id="UP001500547"/>
    </source>
</evidence>
<dbReference type="InterPro" id="IPR011712">
    <property type="entry name" value="Sig_transdc_His_kin_sub3_dim/P"/>
</dbReference>
<dbReference type="Pfam" id="PF07730">
    <property type="entry name" value="HisKA_3"/>
    <property type="match status" value="1"/>
</dbReference>
<dbReference type="SMART" id="SM00387">
    <property type="entry name" value="HATPase_c"/>
    <property type="match status" value="1"/>
</dbReference>
<feature type="coiled-coil region" evidence="4">
    <location>
        <begin position="143"/>
        <end position="170"/>
    </location>
</feature>
<organism evidence="7 8">
    <name type="scientific">Viridibacterium curvum</name>
    <dbReference type="NCBI Taxonomy" id="1101404"/>
    <lineage>
        <taxon>Bacteria</taxon>
        <taxon>Pseudomonadati</taxon>
        <taxon>Pseudomonadota</taxon>
        <taxon>Betaproteobacteria</taxon>
        <taxon>Rhodocyclales</taxon>
        <taxon>Rhodocyclaceae</taxon>
        <taxon>Viridibacterium</taxon>
    </lineage>
</organism>
<evidence type="ECO:0000256" key="4">
    <source>
        <dbReference type="SAM" id="Coils"/>
    </source>
</evidence>
<name>A0ABP9QT75_9RHOO</name>
<evidence type="ECO:0000256" key="2">
    <source>
        <dbReference type="ARBA" id="ARBA00022777"/>
    </source>
</evidence>
<dbReference type="SUPFAM" id="SSF55874">
    <property type="entry name" value="ATPase domain of HSP90 chaperone/DNA topoisomerase II/histidine kinase"/>
    <property type="match status" value="1"/>
</dbReference>
<dbReference type="PANTHER" id="PTHR24421:SF59">
    <property type="entry name" value="OXYGEN SENSOR HISTIDINE KINASE NREB"/>
    <property type="match status" value="1"/>
</dbReference>
<dbReference type="InterPro" id="IPR050482">
    <property type="entry name" value="Sensor_HK_TwoCompSys"/>
</dbReference>
<dbReference type="RefSeq" id="WP_345533297.1">
    <property type="nucleotide sequence ID" value="NZ_BAABLD010000008.1"/>
</dbReference>
<keyword evidence="4" id="KW-0175">Coiled coil</keyword>
<keyword evidence="2" id="KW-0418">Kinase</keyword>
<dbReference type="PROSITE" id="PS50112">
    <property type="entry name" value="PAS"/>
    <property type="match status" value="1"/>
</dbReference>
<dbReference type="InterPro" id="IPR035965">
    <property type="entry name" value="PAS-like_dom_sf"/>
</dbReference>
<keyword evidence="1" id="KW-0808">Transferase</keyword>
<dbReference type="NCBIfam" id="TIGR00229">
    <property type="entry name" value="sensory_box"/>
    <property type="match status" value="1"/>
</dbReference>
<reference evidence="8" key="1">
    <citation type="journal article" date="2019" name="Int. J. Syst. Evol. Microbiol.">
        <title>The Global Catalogue of Microorganisms (GCM) 10K type strain sequencing project: providing services to taxonomists for standard genome sequencing and annotation.</title>
        <authorList>
            <consortium name="The Broad Institute Genomics Platform"/>
            <consortium name="The Broad Institute Genome Sequencing Center for Infectious Disease"/>
            <person name="Wu L."/>
            <person name="Ma J."/>
        </authorList>
    </citation>
    <scope>NUCLEOTIDE SEQUENCE [LARGE SCALE GENOMIC DNA]</scope>
    <source>
        <strain evidence="8">JCM 18715</strain>
    </source>
</reference>
<dbReference type="Gene3D" id="1.20.5.1930">
    <property type="match status" value="1"/>
</dbReference>
<dbReference type="InterPro" id="IPR003594">
    <property type="entry name" value="HATPase_dom"/>
</dbReference>
<dbReference type="InterPro" id="IPR000700">
    <property type="entry name" value="PAS-assoc_C"/>
</dbReference>
<evidence type="ECO:0008006" key="9">
    <source>
        <dbReference type="Google" id="ProtNLM"/>
    </source>
</evidence>
<dbReference type="EMBL" id="BAABLD010000008">
    <property type="protein sequence ID" value="GAA5166954.1"/>
    <property type="molecule type" value="Genomic_DNA"/>
</dbReference>